<dbReference type="RefSeq" id="XP_066932467.1">
    <property type="nucleotide sequence ID" value="XM_067076366.1"/>
</dbReference>
<feature type="repeat" description="Solcar" evidence="10">
    <location>
        <begin position="139"/>
        <end position="224"/>
    </location>
</feature>
<dbReference type="OrthoDB" id="1747031at2759"/>
<feature type="repeat" description="Solcar" evidence="10">
    <location>
        <begin position="228"/>
        <end position="321"/>
    </location>
</feature>
<reference evidence="13" key="1">
    <citation type="submission" date="2021-01" db="UniProtKB">
        <authorList>
            <consortium name="EnsemblMetazoa"/>
        </authorList>
    </citation>
    <scope>IDENTIFICATION</scope>
</reference>
<dbReference type="Gene3D" id="1.50.40.10">
    <property type="entry name" value="Mitochondrial carrier domain"/>
    <property type="match status" value="2"/>
</dbReference>
<dbReference type="InterPro" id="IPR018108">
    <property type="entry name" value="MCP_transmembrane"/>
</dbReference>
<evidence type="ECO:0000256" key="2">
    <source>
        <dbReference type="ARBA" id="ARBA00006375"/>
    </source>
</evidence>
<dbReference type="PANTHER" id="PTHR45760:SF2">
    <property type="entry name" value="FI19922P1-RELATED"/>
    <property type="match status" value="1"/>
</dbReference>
<evidence type="ECO:0000256" key="11">
    <source>
        <dbReference type="RuleBase" id="RU000488"/>
    </source>
</evidence>
<dbReference type="PROSITE" id="PS50920">
    <property type="entry name" value="SOLCAR"/>
    <property type="match status" value="3"/>
</dbReference>
<keyword evidence="8" id="KW-0496">Mitochondrion</keyword>
<dbReference type="Proteomes" id="UP000594262">
    <property type="component" value="Unplaced"/>
</dbReference>
<keyword evidence="4 10" id="KW-0812">Transmembrane</keyword>
<comment type="similarity">
    <text evidence="2 11">Belongs to the mitochondrial carrier (TC 2.A.29) family.</text>
</comment>
<dbReference type="InterPro" id="IPR045315">
    <property type="entry name" value="Mtm1-like"/>
</dbReference>
<keyword evidence="9 10" id="KW-0472">Membrane</keyword>
<keyword evidence="5" id="KW-0677">Repeat</keyword>
<dbReference type="GeneID" id="136820129"/>
<dbReference type="SUPFAM" id="SSF103506">
    <property type="entry name" value="Mitochondrial carrier"/>
    <property type="match status" value="1"/>
</dbReference>
<protein>
    <submittedName>
        <fullName evidence="13">Uncharacterized protein</fullName>
    </submittedName>
</protein>
<keyword evidence="3 11" id="KW-0813">Transport</keyword>
<dbReference type="GO" id="GO:1990542">
    <property type="term" value="P:mitochondrial transmembrane transport"/>
    <property type="evidence" value="ECO:0007669"/>
    <property type="project" value="InterPro"/>
</dbReference>
<evidence type="ECO:0000313" key="14">
    <source>
        <dbReference type="Proteomes" id="UP000594262"/>
    </source>
</evidence>
<evidence type="ECO:0000256" key="3">
    <source>
        <dbReference type="ARBA" id="ARBA00022448"/>
    </source>
</evidence>
<evidence type="ECO:0000256" key="5">
    <source>
        <dbReference type="ARBA" id="ARBA00022737"/>
    </source>
</evidence>
<comment type="subcellular location">
    <subcellularLocation>
        <location evidence="1">Mitochondrion inner membrane</location>
        <topology evidence="1">Multi-pass membrane protein</topology>
    </subcellularLocation>
</comment>
<evidence type="ECO:0000313" key="13">
    <source>
        <dbReference type="EnsemblMetazoa" id="CLYHEMP022034.1"/>
    </source>
</evidence>
<keyword evidence="7 12" id="KW-1133">Transmembrane helix</keyword>
<evidence type="ECO:0000256" key="7">
    <source>
        <dbReference type="ARBA" id="ARBA00022989"/>
    </source>
</evidence>
<dbReference type="EnsemblMetazoa" id="CLYHEMT022034.1">
    <property type="protein sequence ID" value="CLYHEMP022034.1"/>
    <property type="gene ID" value="CLYHEMG022034"/>
</dbReference>
<evidence type="ECO:0000256" key="8">
    <source>
        <dbReference type="ARBA" id="ARBA00023128"/>
    </source>
</evidence>
<keyword evidence="6" id="KW-0999">Mitochondrion inner membrane</keyword>
<evidence type="ECO:0000256" key="6">
    <source>
        <dbReference type="ARBA" id="ARBA00022792"/>
    </source>
</evidence>
<evidence type="ECO:0000256" key="10">
    <source>
        <dbReference type="PROSITE-ProRule" id="PRU00282"/>
    </source>
</evidence>
<keyword evidence="14" id="KW-1185">Reference proteome</keyword>
<dbReference type="GO" id="GO:0005743">
    <property type="term" value="C:mitochondrial inner membrane"/>
    <property type="evidence" value="ECO:0007669"/>
    <property type="project" value="UniProtKB-SubCell"/>
</dbReference>
<evidence type="ECO:0000256" key="12">
    <source>
        <dbReference type="SAM" id="Phobius"/>
    </source>
</evidence>
<evidence type="ECO:0000256" key="9">
    <source>
        <dbReference type="ARBA" id="ARBA00023136"/>
    </source>
</evidence>
<feature type="transmembrane region" description="Helical" evidence="12">
    <location>
        <begin position="12"/>
        <end position="32"/>
    </location>
</feature>
<sequence>MASTNIQPSQQMISSSFGAVLVALFTTPFEVIKVRMQAQLKPTAVKCSIFENVVDTLCYCTTKPAFNSPVLCTIHSNIQTVPPFRSSTDAFIKIVQREGVFNLWKGLSATLVQMLPQTVIYYTAYDQMKVWLGFMEGKQNVSSTLVAGVTSRSFAVICVSPIEMIRTKFQSKSRLGYKEMCSMILFTIKQDGVFSMWRGVGPTLLRDVPFSALYWLSYEKLKSLNSAPNFLYYFMAGALSGVVAAVATQPFDVVKTYRQIELGEIKDVSSAKKLPFTFSILNDLRKVQGLSSLYTGMNPRLLKVAPACAIMISTYEYGKSYFAKKNDDKDVG</sequence>
<accession>A0A7M5XE15</accession>
<dbReference type="Pfam" id="PF00153">
    <property type="entry name" value="Mito_carr"/>
    <property type="match status" value="4"/>
</dbReference>
<dbReference type="AlphaFoldDB" id="A0A7M5XE15"/>
<dbReference type="PANTHER" id="PTHR45760">
    <property type="entry name" value="FI19922P1-RELATED"/>
    <property type="match status" value="1"/>
</dbReference>
<evidence type="ECO:0000256" key="4">
    <source>
        <dbReference type="ARBA" id="ARBA00022692"/>
    </source>
</evidence>
<organism evidence="13 14">
    <name type="scientific">Clytia hemisphaerica</name>
    <dbReference type="NCBI Taxonomy" id="252671"/>
    <lineage>
        <taxon>Eukaryota</taxon>
        <taxon>Metazoa</taxon>
        <taxon>Cnidaria</taxon>
        <taxon>Hydrozoa</taxon>
        <taxon>Hydroidolina</taxon>
        <taxon>Leptothecata</taxon>
        <taxon>Obeliida</taxon>
        <taxon>Clytiidae</taxon>
        <taxon>Clytia</taxon>
    </lineage>
</organism>
<dbReference type="InterPro" id="IPR023395">
    <property type="entry name" value="MCP_dom_sf"/>
</dbReference>
<name>A0A7M5XE15_9CNID</name>
<evidence type="ECO:0000256" key="1">
    <source>
        <dbReference type="ARBA" id="ARBA00004448"/>
    </source>
</evidence>
<proteinExistence type="inferred from homology"/>
<feature type="repeat" description="Solcar" evidence="10">
    <location>
        <begin position="10"/>
        <end position="131"/>
    </location>
</feature>